<evidence type="ECO:0000259" key="5">
    <source>
        <dbReference type="PROSITE" id="PS50042"/>
    </source>
</evidence>
<dbReference type="Pfam" id="PF00027">
    <property type="entry name" value="cNMP_binding"/>
    <property type="match status" value="1"/>
</dbReference>
<dbReference type="PROSITE" id="PS50042">
    <property type="entry name" value="CNMP_BINDING_3"/>
    <property type="match status" value="1"/>
</dbReference>
<protein>
    <submittedName>
        <fullName evidence="7">Crp/Fnr family transcriptional regulator</fullName>
    </submittedName>
</protein>
<dbReference type="PANTHER" id="PTHR24567:SF26">
    <property type="entry name" value="REGULATORY PROTEIN YEIL"/>
    <property type="match status" value="1"/>
</dbReference>
<dbReference type="RefSeq" id="WP_406580598.1">
    <property type="nucleotide sequence ID" value="NZ_JBJHQH010000006.1"/>
</dbReference>
<dbReference type="Proteomes" id="UP001623041">
    <property type="component" value="Unassembled WGS sequence"/>
</dbReference>
<dbReference type="Gene3D" id="2.60.120.10">
    <property type="entry name" value="Jelly Rolls"/>
    <property type="match status" value="1"/>
</dbReference>
<keyword evidence="1" id="KW-0805">Transcription regulation</keyword>
<reference evidence="7 8" key="1">
    <citation type="submission" date="2024-11" db="EMBL/GenBank/DDBJ databases">
        <authorList>
            <person name="Lucas J.A."/>
        </authorList>
    </citation>
    <scope>NUCLEOTIDE SEQUENCE [LARGE SCALE GENOMIC DNA]</scope>
    <source>
        <strain evidence="7 8">Z 5.4</strain>
    </source>
</reference>
<keyword evidence="4" id="KW-0804">Transcription</keyword>
<sequence length="221" mass="25751">MRYEWDPYLIYSTKKNLAKGDVIFSQGETNSGFYYLAKGKVNIQLLSEDGKERIIDYLTEGFLLGEQGISGQPYLTTSVCDLDSVLYYFSTETFNHICVKHPEANRIFMYSLISKIRLLVDRIKMINKPHEQQMAHYFVQLHKKNNKSPFSITQISLAKYIGTSRVTVYKIMQKWIEDKLISRKGQTIHIVDLDKMKALYKNDIREISVLNLVHIKEGGFY</sequence>
<dbReference type="PANTHER" id="PTHR24567">
    <property type="entry name" value="CRP FAMILY TRANSCRIPTIONAL REGULATORY PROTEIN"/>
    <property type="match status" value="1"/>
</dbReference>
<evidence type="ECO:0000256" key="1">
    <source>
        <dbReference type="ARBA" id="ARBA00023015"/>
    </source>
</evidence>
<evidence type="ECO:0000256" key="2">
    <source>
        <dbReference type="ARBA" id="ARBA00023125"/>
    </source>
</evidence>
<accession>A0ABW8RHU0</accession>
<dbReference type="InterPro" id="IPR014710">
    <property type="entry name" value="RmlC-like_jellyroll"/>
</dbReference>
<dbReference type="Gene3D" id="1.10.10.10">
    <property type="entry name" value="Winged helix-like DNA-binding domain superfamily/Winged helix DNA-binding domain"/>
    <property type="match status" value="1"/>
</dbReference>
<comment type="caution">
    <text evidence="7">The sequence shown here is derived from an EMBL/GenBank/DDBJ whole genome shotgun (WGS) entry which is preliminary data.</text>
</comment>
<evidence type="ECO:0000313" key="7">
    <source>
        <dbReference type="EMBL" id="MFK9091994.1"/>
    </source>
</evidence>
<dbReference type="SMART" id="SM00100">
    <property type="entry name" value="cNMP"/>
    <property type="match status" value="1"/>
</dbReference>
<dbReference type="EMBL" id="JBJHQH010000006">
    <property type="protein sequence ID" value="MFK9091994.1"/>
    <property type="molecule type" value="Genomic_DNA"/>
</dbReference>
<evidence type="ECO:0000313" key="8">
    <source>
        <dbReference type="Proteomes" id="UP001623041"/>
    </source>
</evidence>
<keyword evidence="3" id="KW-0010">Activator</keyword>
<feature type="domain" description="Cyclic nucleotide-binding" evidence="5">
    <location>
        <begin position="15"/>
        <end position="115"/>
    </location>
</feature>
<proteinExistence type="predicted"/>
<evidence type="ECO:0000259" key="6">
    <source>
        <dbReference type="PROSITE" id="PS51063"/>
    </source>
</evidence>
<gene>
    <name evidence="7" type="ORF">ACJEBI_10930</name>
</gene>
<evidence type="ECO:0000256" key="4">
    <source>
        <dbReference type="ARBA" id="ARBA00023163"/>
    </source>
</evidence>
<organism evidence="7 8">
    <name type="scientific">Bacillus salipaludis</name>
    <dbReference type="NCBI Taxonomy" id="2547811"/>
    <lineage>
        <taxon>Bacteria</taxon>
        <taxon>Bacillati</taxon>
        <taxon>Bacillota</taxon>
        <taxon>Bacilli</taxon>
        <taxon>Bacillales</taxon>
        <taxon>Bacillaceae</taxon>
        <taxon>Bacillus</taxon>
    </lineage>
</organism>
<dbReference type="SUPFAM" id="SSF46785">
    <property type="entry name" value="Winged helix' DNA-binding domain"/>
    <property type="match status" value="1"/>
</dbReference>
<dbReference type="SUPFAM" id="SSF51206">
    <property type="entry name" value="cAMP-binding domain-like"/>
    <property type="match status" value="1"/>
</dbReference>
<dbReference type="InterPro" id="IPR012318">
    <property type="entry name" value="HTH_CRP"/>
</dbReference>
<dbReference type="InterPro" id="IPR036390">
    <property type="entry name" value="WH_DNA-bd_sf"/>
</dbReference>
<evidence type="ECO:0000256" key="3">
    <source>
        <dbReference type="ARBA" id="ARBA00023159"/>
    </source>
</evidence>
<dbReference type="InterPro" id="IPR018490">
    <property type="entry name" value="cNMP-bd_dom_sf"/>
</dbReference>
<dbReference type="Pfam" id="PF13545">
    <property type="entry name" value="HTH_Crp_2"/>
    <property type="match status" value="1"/>
</dbReference>
<keyword evidence="8" id="KW-1185">Reference proteome</keyword>
<name>A0ABW8RHU0_9BACI</name>
<dbReference type="PROSITE" id="PS51063">
    <property type="entry name" value="HTH_CRP_2"/>
    <property type="match status" value="1"/>
</dbReference>
<dbReference type="InterPro" id="IPR050397">
    <property type="entry name" value="Env_Response_Regulators"/>
</dbReference>
<keyword evidence="2" id="KW-0238">DNA-binding</keyword>
<dbReference type="SMART" id="SM00419">
    <property type="entry name" value="HTH_CRP"/>
    <property type="match status" value="1"/>
</dbReference>
<dbReference type="InterPro" id="IPR000595">
    <property type="entry name" value="cNMP-bd_dom"/>
</dbReference>
<feature type="domain" description="HTH crp-type" evidence="6">
    <location>
        <begin position="128"/>
        <end position="194"/>
    </location>
</feature>
<dbReference type="CDD" id="cd00038">
    <property type="entry name" value="CAP_ED"/>
    <property type="match status" value="1"/>
</dbReference>
<dbReference type="InterPro" id="IPR036388">
    <property type="entry name" value="WH-like_DNA-bd_sf"/>
</dbReference>